<sequence>MRRAFSLFVVLSVAVWPTIQVFAAVSQSYQDHISGKESSGSYSVYNAGGHTEALGRYQFIPSTFAAQGYMTFTGGSKKSWSSYEFNDAAHDAGVYSVDDLRYTDAGHNLQDAAFDRFTASNASAFSSATRAAIGTTVNGVTITEEGLLSAAHFLGVGALNDYVASGFDPSVLPADYLSANGFSSYAELNDYLMKRMADASGSTWDGSSGDSLYADGYGQDGMYDATEGFPGFGSKRPTMIQEIPPFQGRLENLTAGAGGQ</sequence>
<name>A0A1W2BYP9_9HYPH</name>
<keyword evidence="3" id="KW-1185">Reference proteome</keyword>
<dbReference type="EMBL" id="FWXR01000008">
    <property type="protein sequence ID" value="SMC78107.1"/>
    <property type="molecule type" value="Genomic_DNA"/>
</dbReference>
<gene>
    <name evidence="2" type="ORF">SAMN06297251_10845</name>
</gene>
<dbReference type="Proteomes" id="UP000192656">
    <property type="component" value="Unassembled WGS sequence"/>
</dbReference>
<reference evidence="2 3" key="1">
    <citation type="submission" date="2017-04" db="EMBL/GenBank/DDBJ databases">
        <authorList>
            <person name="Afonso C.L."/>
            <person name="Miller P.J."/>
            <person name="Scott M.A."/>
            <person name="Spackman E."/>
            <person name="Goraichik I."/>
            <person name="Dimitrov K.M."/>
            <person name="Suarez D.L."/>
            <person name="Swayne D.E."/>
        </authorList>
    </citation>
    <scope>NUCLEOTIDE SEQUENCE [LARGE SCALE GENOMIC DNA]</scope>
    <source>
        <strain evidence="2 3">CGMCC 1.10972</strain>
    </source>
</reference>
<accession>A0A1W2BYP9</accession>
<dbReference type="OrthoDB" id="7913728at2"/>
<organism evidence="2 3">
    <name type="scientific">Fulvimarina manganoxydans</name>
    <dbReference type="NCBI Taxonomy" id="937218"/>
    <lineage>
        <taxon>Bacteria</taxon>
        <taxon>Pseudomonadati</taxon>
        <taxon>Pseudomonadota</taxon>
        <taxon>Alphaproteobacteria</taxon>
        <taxon>Hyphomicrobiales</taxon>
        <taxon>Aurantimonadaceae</taxon>
        <taxon>Fulvimarina</taxon>
    </lineage>
</organism>
<protein>
    <submittedName>
        <fullName evidence="2">Uncharacterized protein</fullName>
    </submittedName>
</protein>
<evidence type="ECO:0000313" key="2">
    <source>
        <dbReference type="EMBL" id="SMC78107.1"/>
    </source>
</evidence>
<evidence type="ECO:0000256" key="1">
    <source>
        <dbReference type="SAM" id="SignalP"/>
    </source>
</evidence>
<dbReference type="RefSeq" id="WP_084410028.1">
    <property type="nucleotide sequence ID" value="NZ_FWXR01000008.1"/>
</dbReference>
<dbReference type="Gene3D" id="1.10.530.10">
    <property type="match status" value="1"/>
</dbReference>
<feature type="chain" id="PRO_5013366133" evidence="1">
    <location>
        <begin position="24"/>
        <end position="260"/>
    </location>
</feature>
<keyword evidence="1" id="KW-0732">Signal</keyword>
<feature type="signal peptide" evidence="1">
    <location>
        <begin position="1"/>
        <end position="23"/>
    </location>
</feature>
<proteinExistence type="predicted"/>
<dbReference type="STRING" id="937218.SAMN06297251_10845"/>
<evidence type="ECO:0000313" key="3">
    <source>
        <dbReference type="Proteomes" id="UP000192656"/>
    </source>
</evidence>
<dbReference type="AlphaFoldDB" id="A0A1W2BYP9"/>